<evidence type="ECO:0008006" key="3">
    <source>
        <dbReference type="Google" id="ProtNLM"/>
    </source>
</evidence>
<organism evidence="1 2">
    <name type="scientific">Mucilaginibacter litoreus</name>
    <dbReference type="NCBI Taxonomy" id="1048221"/>
    <lineage>
        <taxon>Bacteria</taxon>
        <taxon>Pseudomonadati</taxon>
        <taxon>Bacteroidota</taxon>
        <taxon>Sphingobacteriia</taxon>
        <taxon>Sphingobacteriales</taxon>
        <taxon>Sphingobacteriaceae</taxon>
        <taxon>Mucilaginibacter</taxon>
    </lineage>
</organism>
<name>A0ABW3AQC6_9SPHI</name>
<dbReference type="Proteomes" id="UP001597010">
    <property type="component" value="Unassembled WGS sequence"/>
</dbReference>
<proteinExistence type="predicted"/>
<comment type="caution">
    <text evidence="1">The sequence shown here is derived from an EMBL/GenBank/DDBJ whole genome shotgun (WGS) entry which is preliminary data.</text>
</comment>
<dbReference type="RefSeq" id="WP_377112769.1">
    <property type="nucleotide sequence ID" value="NZ_JBHTHZ010000003.1"/>
</dbReference>
<dbReference type="EMBL" id="JBHTHZ010000003">
    <property type="protein sequence ID" value="MFD0793248.1"/>
    <property type="molecule type" value="Genomic_DNA"/>
</dbReference>
<accession>A0ABW3AQC6</accession>
<evidence type="ECO:0000313" key="2">
    <source>
        <dbReference type="Proteomes" id="UP001597010"/>
    </source>
</evidence>
<reference evidence="2" key="1">
    <citation type="journal article" date="2019" name="Int. J. Syst. Evol. Microbiol.">
        <title>The Global Catalogue of Microorganisms (GCM) 10K type strain sequencing project: providing services to taxonomists for standard genome sequencing and annotation.</title>
        <authorList>
            <consortium name="The Broad Institute Genomics Platform"/>
            <consortium name="The Broad Institute Genome Sequencing Center for Infectious Disease"/>
            <person name="Wu L."/>
            <person name="Ma J."/>
        </authorList>
    </citation>
    <scope>NUCLEOTIDE SEQUENCE [LARGE SCALE GENOMIC DNA]</scope>
    <source>
        <strain evidence="2">CCUG 61484</strain>
    </source>
</reference>
<protein>
    <recommendedName>
        <fullName evidence="3">Lipocalin-like domain-containing protein</fullName>
    </recommendedName>
</protein>
<keyword evidence="2" id="KW-1185">Reference proteome</keyword>
<evidence type="ECO:0000313" key="1">
    <source>
        <dbReference type="EMBL" id="MFD0793248.1"/>
    </source>
</evidence>
<sequence length="254" mass="29298">MKKPNIFVLAFTLLAAVFNSCVKPQEAIDDLKQSCLYDDKTDYFKKWANTVTTIDSVDASGSIVNTQTTYPIGYFWINADGTYKVLSNEAPRSGVWDVTTDCKFALDANSPMVKQFEVISLTTDSLIIRRKEGPKTYTQHYVAFNCFDLDKMLKQWDNTETEIQYYNENGSYSSYIIHPAGYFTLSTNTYERFSDGDFLAGNWKVDNECRLVLDPGTNLERSFEIQKLTNDSLVIWRKDLVNRTNYLQKYIKHQ</sequence>
<gene>
    <name evidence="1" type="ORF">ACFQZX_06435</name>
</gene>